<comment type="caution">
    <text evidence="7">The sequence shown here is derived from an EMBL/GenBank/DDBJ whole genome shotgun (WGS) entry which is preliminary data.</text>
</comment>
<protein>
    <recommendedName>
        <fullName evidence="9">Lysylphosphatidylglycerol synthase-like protein</fullName>
    </recommendedName>
</protein>
<keyword evidence="8" id="KW-1185">Reference proteome</keyword>
<comment type="subcellular location">
    <subcellularLocation>
        <location evidence="1">Cell membrane</location>
        <topology evidence="1">Multi-pass membrane protein</topology>
    </subcellularLocation>
</comment>
<dbReference type="PANTHER" id="PTHR39087:SF2">
    <property type="entry name" value="UPF0104 MEMBRANE PROTEIN MJ1595"/>
    <property type="match status" value="1"/>
</dbReference>
<name>A0A428MF76_9BACT</name>
<feature type="transmembrane region" description="Helical" evidence="6">
    <location>
        <begin position="75"/>
        <end position="93"/>
    </location>
</feature>
<evidence type="ECO:0000313" key="8">
    <source>
        <dbReference type="Proteomes" id="UP000269669"/>
    </source>
</evidence>
<evidence type="ECO:0000256" key="3">
    <source>
        <dbReference type="ARBA" id="ARBA00022692"/>
    </source>
</evidence>
<feature type="transmembrane region" description="Helical" evidence="6">
    <location>
        <begin position="150"/>
        <end position="173"/>
    </location>
</feature>
<evidence type="ECO:0000256" key="2">
    <source>
        <dbReference type="ARBA" id="ARBA00022475"/>
    </source>
</evidence>
<keyword evidence="4 6" id="KW-1133">Transmembrane helix</keyword>
<dbReference type="PANTHER" id="PTHR39087">
    <property type="entry name" value="UPF0104 MEMBRANE PROTEIN MJ1595"/>
    <property type="match status" value="1"/>
</dbReference>
<feature type="transmembrane region" description="Helical" evidence="6">
    <location>
        <begin position="113"/>
        <end position="138"/>
    </location>
</feature>
<evidence type="ECO:0008006" key="9">
    <source>
        <dbReference type="Google" id="ProtNLM"/>
    </source>
</evidence>
<evidence type="ECO:0000256" key="5">
    <source>
        <dbReference type="ARBA" id="ARBA00023136"/>
    </source>
</evidence>
<evidence type="ECO:0000256" key="1">
    <source>
        <dbReference type="ARBA" id="ARBA00004651"/>
    </source>
</evidence>
<reference evidence="7 8" key="1">
    <citation type="submission" date="2018-12" db="EMBL/GenBank/DDBJ databases">
        <title>Sequencing of bacterial isolates from soil warming experiment in Harvard Forest, Massachusetts, USA.</title>
        <authorList>
            <person name="Deangelis K."/>
        </authorList>
    </citation>
    <scope>NUCLEOTIDE SEQUENCE [LARGE SCALE GENOMIC DNA]</scope>
    <source>
        <strain evidence="7 8">EB153</strain>
    </source>
</reference>
<sequence>MTNASRSHNLLKALPGLLISAFFLWYTFKGISFAQIRALRFEHPFWIIGVFAFTLASYTLRCVRWTYMMRSTGAGFAVCARVLMTSLAANNILPLRIGDIMRVFTYSGDLGAAPSVILSTVILEKLLDIFILVLLFVVFMGKGVAPHYRFVAYLTLAISITGLLVLILGARVLESPIRSLLARLPQKPLLAKIEHWLLLALDCIRQIGILGSILLLLQSAVIWACEGMIFVSAAHLIGLVTDRIGPWQAVSAANLSYLIPSSPGAIGTFELAVRTSLVSHGADPARAAIYGLALHAWLLISVTGAGGLIFLIHRFRIHNTTPLLKEIETLPAELP</sequence>
<keyword evidence="3 6" id="KW-0812">Transmembrane</keyword>
<dbReference type="AlphaFoldDB" id="A0A428MF76"/>
<feature type="transmembrane region" description="Helical" evidence="6">
    <location>
        <begin position="287"/>
        <end position="312"/>
    </location>
</feature>
<evidence type="ECO:0000256" key="6">
    <source>
        <dbReference type="SAM" id="Phobius"/>
    </source>
</evidence>
<dbReference type="EMBL" id="RSDW01000001">
    <property type="protein sequence ID" value="RSL15550.1"/>
    <property type="molecule type" value="Genomic_DNA"/>
</dbReference>
<dbReference type="Proteomes" id="UP000269669">
    <property type="component" value="Unassembled WGS sequence"/>
</dbReference>
<keyword evidence="2" id="KW-1003">Cell membrane</keyword>
<dbReference type="RefSeq" id="WP_125484281.1">
    <property type="nucleotide sequence ID" value="NZ_RSDW01000001.1"/>
</dbReference>
<gene>
    <name evidence="7" type="ORF">EDE15_1040</name>
</gene>
<feature type="transmembrane region" description="Helical" evidence="6">
    <location>
        <begin position="221"/>
        <end position="241"/>
    </location>
</feature>
<organism evidence="7 8">
    <name type="scientific">Edaphobacter aggregans</name>
    <dbReference type="NCBI Taxonomy" id="570835"/>
    <lineage>
        <taxon>Bacteria</taxon>
        <taxon>Pseudomonadati</taxon>
        <taxon>Acidobacteriota</taxon>
        <taxon>Terriglobia</taxon>
        <taxon>Terriglobales</taxon>
        <taxon>Acidobacteriaceae</taxon>
        <taxon>Edaphobacter</taxon>
    </lineage>
</organism>
<feature type="transmembrane region" description="Helical" evidence="6">
    <location>
        <begin position="44"/>
        <end position="63"/>
    </location>
</feature>
<dbReference type="Pfam" id="PF03706">
    <property type="entry name" value="LPG_synthase_TM"/>
    <property type="match status" value="1"/>
</dbReference>
<dbReference type="InterPro" id="IPR022791">
    <property type="entry name" value="L-PG_synthase/AglD"/>
</dbReference>
<keyword evidence="5 6" id="KW-0472">Membrane</keyword>
<proteinExistence type="predicted"/>
<evidence type="ECO:0000256" key="4">
    <source>
        <dbReference type="ARBA" id="ARBA00022989"/>
    </source>
</evidence>
<dbReference type="GO" id="GO:0005886">
    <property type="term" value="C:plasma membrane"/>
    <property type="evidence" value="ECO:0007669"/>
    <property type="project" value="UniProtKB-SubCell"/>
</dbReference>
<accession>A0A428MF76</accession>
<evidence type="ECO:0000313" key="7">
    <source>
        <dbReference type="EMBL" id="RSL15550.1"/>
    </source>
</evidence>
<dbReference type="OrthoDB" id="5242769at2"/>